<sequence>MRLSYKINEKTCNFHFTNNDIYHEINDLLSLLNVTPDKVNAFASQGVTFVYMPDAEPRETYKAVNYMRCIHENQLIIFLDAALPTEKNRLVPTIERLYGIILDKRFDSIVDMYTSQLSFRSDMDDKEIAATIVVMYRFTYESMEMYAKRGALGDSAKLAWVKTKKIFPPKYKTISEQRLFSLLTLTAPIWPHHAQPVFKRSPSVKTHERLCSVMKPFNTPGLSKELKVDALFSVISALKTELPKLNRATDQMPTP</sequence>
<evidence type="ECO:0000313" key="1">
    <source>
        <dbReference type="EMBL" id="TYP65334.1"/>
    </source>
</evidence>
<organism evidence="1 2">
    <name type="scientific">Stutzerimonas stutzeri</name>
    <name type="common">Pseudomonas stutzeri</name>
    <dbReference type="NCBI Taxonomy" id="316"/>
    <lineage>
        <taxon>Bacteria</taxon>
        <taxon>Pseudomonadati</taxon>
        <taxon>Pseudomonadota</taxon>
        <taxon>Gammaproteobacteria</taxon>
        <taxon>Pseudomonadales</taxon>
        <taxon>Pseudomonadaceae</taxon>
        <taxon>Stutzerimonas</taxon>
    </lineage>
</organism>
<evidence type="ECO:0000313" key="2">
    <source>
        <dbReference type="Proteomes" id="UP000324282"/>
    </source>
</evidence>
<comment type="caution">
    <text evidence="1">The sequence shown here is derived from an EMBL/GenBank/DDBJ whole genome shotgun (WGS) entry which is preliminary data.</text>
</comment>
<name>A0A5S5BED5_STUST</name>
<gene>
    <name evidence="1" type="ORF">A9A72_122462</name>
</gene>
<protein>
    <submittedName>
        <fullName evidence="1">Uncharacterized protein</fullName>
    </submittedName>
</protein>
<dbReference type="RefSeq" id="WP_148924746.1">
    <property type="nucleotide sequence ID" value="NZ_VNHQ01000012.1"/>
</dbReference>
<dbReference type="EMBL" id="VNHQ01000012">
    <property type="protein sequence ID" value="TYP65334.1"/>
    <property type="molecule type" value="Genomic_DNA"/>
</dbReference>
<dbReference type="AlphaFoldDB" id="A0A5S5BED5"/>
<dbReference type="Proteomes" id="UP000324282">
    <property type="component" value="Unassembled WGS sequence"/>
</dbReference>
<proteinExistence type="predicted"/>
<accession>A0A5S5BED5</accession>
<reference evidence="1 2" key="1">
    <citation type="submission" date="2019-07" db="EMBL/GenBank/DDBJ databases">
        <title>Deep subsurface shale carbon reservoir microbial communities from Ohio and West Virginia, USA.</title>
        <authorList>
            <person name="Wrighton K."/>
        </authorList>
    </citation>
    <scope>NUCLEOTIDE SEQUENCE [LARGE SCALE GENOMIC DNA]</scope>
    <source>
        <strain evidence="1 2">NP_8Ht</strain>
    </source>
</reference>